<dbReference type="PANTHER" id="PTHR30011">
    <property type="entry name" value="ALKANESULFONATE MONOOXYGENASE-RELATED"/>
    <property type="match status" value="1"/>
</dbReference>
<feature type="region of interest" description="Disordered" evidence="5">
    <location>
        <begin position="1"/>
        <end position="25"/>
    </location>
</feature>
<sequence>MTATAGIVDETTEPTTGPTTGPTDAQLRARFGPLFERIAAGAVEREQNRRLAIEEAGWLRDAGFTAIRVPRELGGDGVDLRQLFALIVDLAAAESNLPHALRIHFRFLEERRRERDIERGRDWLRRITGGAVLGTAVSERDGKFQQPATTLRQVGDRLVLNGTKYYNHAIFEVGGSSALDHRFQLDRHWRNARTLASHNPATYRERQLGDFVLTATHRCSSRWRTTRALRRESRDDRVAARRAEQVADDLQAWSEAGTADGFTVMPAETGVDLENFATLVVPILQDRGLFQKEYAAPTLRGRFGLPFPHQPHVANGVAV</sequence>
<dbReference type="SUPFAM" id="SSF51679">
    <property type="entry name" value="Bacterial luciferase-like"/>
    <property type="match status" value="1"/>
</dbReference>
<accession>A0ABW4FTV6</accession>
<dbReference type="EMBL" id="JBHUCP010000026">
    <property type="protein sequence ID" value="MFD1533700.1"/>
    <property type="molecule type" value="Genomic_DNA"/>
</dbReference>
<evidence type="ECO:0000256" key="1">
    <source>
        <dbReference type="ARBA" id="ARBA00022630"/>
    </source>
</evidence>
<organism evidence="6 7">
    <name type="scientific">Pseudonocardia aurantiaca</name>
    <dbReference type="NCBI Taxonomy" id="75290"/>
    <lineage>
        <taxon>Bacteria</taxon>
        <taxon>Bacillati</taxon>
        <taxon>Actinomycetota</taxon>
        <taxon>Actinomycetes</taxon>
        <taxon>Pseudonocardiales</taxon>
        <taxon>Pseudonocardiaceae</taxon>
        <taxon>Pseudonocardia</taxon>
    </lineage>
</organism>
<comment type="caution">
    <text evidence="6">The sequence shown here is derived from an EMBL/GenBank/DDBJ whole genome shotgun (WGS) entry which is preliminary data.</text>
</comment>
<keyword evidence="7" id="KW-1185">Reference proteome</keyword>
<dbReference type="RefSeq" id="WP_343979352.1">
    <property type="nucleotide sequence ID" value="NZ_BAAAJG010000011.1"/>
</dbReference>
<evidence type="ECO:0000256" key="2">
    <source>
        <dbReference type="ARBA" id="ARBA00022643"/>
    </source>
</evidence>
<evidence type="ECO:0000313" key="7">
    <source>
        <dbReference type="Proteomes" id="UP001597145"/>
    </source>
</evidence>
<dbReference type="InterPro" id="IPR051260">
    <property type="entry name" value="Diverse_substr_monoxygenases"/>
</dbReference>
<dbReference type="InterPro" id="IPR036661">
    <property type="entry name" value="Luciferase-like_sf"/>
</dbReference>
<evidence type="ECO:0000313" key="6">
    <source>
        <dbReference type="EMBL" id="MFD1533700.1"/>
    </source>
</evidence>
<feature type="compositionally biased region" description="Low complexity" evidence="5">
    <location>
        <begin position="13"/>
        <end position="23"/>
    </location>
</feature>
<protein>
    <recommendedName>
        <fullName evidence="8">Monooxygenase</fullName>
    </recommendedName>
</protein>
<dbReference type="PANTHER" id="PTHR30011:SF16">
    <property type="entry name" value="C2H2 FINGER DOMAIN TRANSCRIPTION FACTOR (EUROFUNG)-RELATED"/>
    <property type="match status" value="1"/>
</dbReference>
<dbReference type="Proteomes" id="UP001597145">
    <property type="component" value="Unassembled WGS sequence"/>
</dbReference>
<dbReference type="InterPro" id="IPR009100">
    <property type="entry name" value="AcylCoA_DH/oxidase_NM_dom_sf"/>
</dbReference>
<evidence type="ECO:0000256" key="5">
    <source>
        <dbReference type="SAM" id="MobiDB-lite"/>
    </source>
</evidence>
<keyword evidence="3" id="KW-0560">Oxidoreductase</keyword>
<keyword evidence="4" id="KW-0503">Monooxygenase</keyword>
<evidence type="ECO:0008006" key="8">
    <source>
        <dbReference type="Google" id="ProtNLM"/>
    </source>
</evidence>
<evidence type="ECO:0000256" key="4">
    <source>
        <dbReference type="ARBA" id="ARBA00023033"/>
    </source>
</evidence>
<proteinExistence type="predicted"/>
<dbReference type="Gene3D" id="1.10.540.10">
    <property type="entry name" value="Acyl-CoA dehydrogenase/oxidase, N-terminal domain"/>
    <property type="match status" value="1"/>
</dbReference>
<dbReference type="InterPro" id="IPR037069">
    <property type="entry name" value="AcylCoA_DH/ox_N_sf"/>
</dbReference>
<keyword evidence="2" id="KW-0288">FMN</keyword>
<dbReference type="Gene3D" id="3.20.20.30">
    <property type="entry name" value="Luciferase-like domain"/>
    <property type="match status" value="1"/>
</dbReference>
<keyword evidence="1" id="KW-0285">Flavoprotein</keyword>
<dbReference type="SUPFAM" id="SSF56645">
    <property type="entry name" value="Acyl-CoA dehydrogenase NM domain-like"/>
    <property type="match status" value="1"/>
</dbReference>
<evidence type="ECO:0000256" key="3">
    <source>
        <dbReference type="ARBA" id="ARBA00023002"/>
    </source>
</evidence>
<name>A0ABW4FTV6_9PSEU</name>
<gene>
    <name evidence="6" type="ORF">ACFSCY_30200</name>
</gene>
<reference evidence="7" key="1">
    <citation type="journal article" date="2019" name="Int. J. Syst. Evol. Microbiol.">
        <title>The Global Catalogue of Microorganisms (GCM) 10K type strain sequencing project: providing services to taxonomists for standard genome sequencing and annotation.</title>
        <authorList>
            <consortium name="The Broad Institute Genomics Platform"/>
            <consortium name="The Broad Institute Genome Sequencing Center for Infectious Disease"/>
            <person name="Wu L."/>
            <person name="Ma J."/>
        </authorList>
    </citation>
    <scope>NUCLEOTIDE SEQUENCE [LARGE SCALE GENOMIC DNA]</scope>
    <source>
        <strain evidence="7">JCM 12165</strain>
    </source>
</reference>